<dbReference type="PANTHER" id="PTHR21666:SF288">
    <property type="entry name" value="CELL DIVISION PROTEIN YTFB"/>
    <property type="match status" value="1"/>
</dbReference>
<dbReference type="CDD" id="cd12797">
    <property type="entry name" value="M23_peptidase"/>
    <property type="match status" value="1"/>
</dbReference>
<evidence type="ECO:0000256" key="5">
    <source>
        <dbReference type="ARBA" id="ARBA00022801"/>
    </source>
</evidence>
<keyword evidence="5" id="KW-0378">Hydrolase</keyword>
<comment type="cofactor">
    <cofactor evidence="1">
        <name>Zn(2+)</name>
        <dbReference type="ChEBI" id="CHEBI:29105"/>
    </cofactor>
</comment>
<dbReference type="PROSITE" id="PS51257">
    <property type="entry name" value="PROKAR_LIPOPROTEIN"/>
    <property type="match status" value="1"/>
</dbReference>
<organism evidence="10 11">
    <name type="scientific">Flavobacterium rhizosphaerae</name>
    <dbReference type="NCBI Taxonomy" id="3163298"/>
    <lineage>
        <taxon>Bacteria</taxon>
        <taxon>Pseudomonadati</taxon>
        <taxon>Bacteroidota</taxon>
        <taxon>Flavobacteriia</taxon>
        <taxon>Flavobacteriales</taxon>
        <taxon>Flavobacteriaceae</taxon>
        <taxon>Flavobacterium</taxon>
    </lineage>
</organism>
<evidence type="ECO:0000256" key="3">
    <source>
        <dbReference type="ARBA" id="ARBA00022670"/>
    </source>
</evidence>
<dbReference type="SUPFAM" id="SSF51261">
    <property type="entry name" value="Duplicated hybrid motif"/>
    <property type="match status" value="1"/>
</dbReference>
<dbReference type="Pfam" id="PF19425">
    <property type="entry name" value="Csd3_N2"/>
    <property type="match status" value="1"/>
</dbReference>
<comment type="caution">
    <text evidence="10">The sequence shown here is derived from an EMBL/GenBank/DDBJ whole genome shotgun (WGS) entry which is preliminary data.</text>
</comment>
<reference evidence="10 11" key="1">
    <citation type="submission" date="2024-06" db="EMBL/GenBank/DDBJ databases">
        <authorList>
            <person name="Kaempfer P."/>
            <person name="Viver T."/>
        </authorList>
    </citation>
    <scope>NUCLEOTIDE SEQUENCE [LARGE SCALE GENOMIC DNA]</scope>
    <source>
        <strain evidence="10 11">ST-119</strain>
    </source>
</reference>
<dbReference type="InterPro" id="IPR011055">
    <property type="entry name" value="Dup_hybrid_motif"/>
</dbReference>
<evidence type="ECO:0000256" key="2">
    <source>
        <dbReference type="ARBA" id="ARBA00004196"/>
    </source>
</evidence>
<dbReference type="EMBL" id="JBELPZ010000013">
    <property type="protein sequence ID" value="MFL9845225.1"/>
    <property type="molecule type" value="Genomic_DNA"/>
</dbReference>
<evidence type="ECO:0000256" key="1">
    <source>
        <dbReference type="ARBA" id="ARBA00001947"/>
    </source>
</evidence>
<keyword evidence="7" id="KW-0482">Metalloprotease</keyword>
<evidence type="ECO:0000256" key="7">
    <source>
        <dbReference type="ARBA" id="ARBA00023049"/>
    </source>
</evidence>
<evidence type="ECO:0000256" key="4">
    <source>
        <dbReference type="ARBA" id="ARBA00022723"/>
    </source>
</evidence>
<feature type="domain" description="Csd3-like second N-terminal" evidence="9">
    <location>
        <begin position="142"/>
        <end position="265"/>
    </location>
</feature>
<name>A0ABW8Z181_9FLAO</name>
<dbReference type="InterPro" id="IPR050570">
    <property type="entry name" value="Cell_wall_metabolism_enzyme"/>
</dbReference>
<protein>
    <submittedName>
        <fullName evidence="10">Peptidoglycan DD-metalloendopeptidase family protein</fullName>
    </submittedName>
</protein>
<accession>A0ABW8Z181</accession>
<dbReference type="InterPro" id="IPR016047">
    <property type="entry name" value="M23ase_b-sheet_dom"/>
</dbReference>
<dbReference type="RefSeq" id="WP_408085498.1">
    <property type="nucleotide sequence ID" value="NZ_JBELPZ010000013.1"/>
</dbReference>
<sequence>MKYVALILFVFTLISCHKDKKDDIPEPVVTTKPAIVKEFGFILNDFELVHDTIKNGDTFGGLLQEEGYDAGQVYNVTEAIRDSFNLRDIRVGKPYTLLKDKKDPHALQVFIYQADRLSYYVIDVRDSIARAYKKTRPITIKRRTIAAEIEGSLAATVSKEGASPALTQELSEIFAWTVDFFKIQKGDKFAVTINERYISDTIYAGVESIEGAFFETKGERKYAFPFKADPSAKKPSYYDEEGKALKSMFLKAPLKFSHITSRFSPKRFHPVQKRWKAHNGTDYAAPTGTPIMTTATGVVIAAGFTTGNGNYVKVKHNNTYTTQYLHMSKILVKRGQHVSQGQTIGLVGSTGLATGPHVCYRFWKNGVQVDALKQKFPNSEPMDSKYKPRFMAQMAPLKEELERVSDKAFIK</sequence>
<keyword evidence="6" id="KW-0862">Zinc</keyword>
<gene>
    <name evidence="10" type="ORF">ABS766_12420</name>
</gene>
<comment type="subcellular location">
    <subcellularLocation>
        <location evidence="2">Cell envelope</location>
    </subcellularLocation>
</comment>
<feature type="domain" description="M23ase beta-sheet core" evidence="8">
    <location>
        <begin position="277"/>
        <end position="370"/>
    </location>
</feature>
<dbReference type="Pfam" id="PF01551">
    <property type="entry name" value="Peptidase_M23"/>
    <property type="match status" value="1"/>
</dbReference>
<evidence type="ECO:0000259" key="8">
    <source>
        <dbReference type="Pfam" id="PF01551"/>
    </source>
</evidence>
<dbReference type="Gene3D" id="2.70.70.10">
    <property type="entry name" value="Glucose Permease (Domain IIA)"/>
    <property type="match status" value="1"/>
</dbReference>
<keyword evidence="4" id="KW-0479">Metal-binding</keyword>
<proteinExistence type="predicted"/>
<keyword evidence="3" id="KW-0645">Protease</keyword>
<evidence type="ECO:0000256" key="6">
    <source>
        <dbReference type="ARBA" id="ARBA00022833"/>
    </source>
</evidence>
<evidence type="ECO:0000259" key="9">
    <source>
        <dbReference type="Pfam" id="PF19425"/>
    </source>
</evidence>
<keyword evidence="11" id="KW-1185">Reference proteome</keyword>
<dbReference type="Gene3D" id="3.10.450.350">
    <property type="match status" value="2"/>
</dbReference>
<dbReference type="InterPro" id="IPR045834">
    <property type="entry name" value="Csd3_N2"/>
</dbReference>
<evidence type="ECO:0000313" key="10">
    <source>
        <dbReference type="EMBL" id="MFL9845225.1"/>
    </source>
</evidence>
<dbReference type="PANTHER" id="PTHR21666">
    <property type="entry name" value="PEPTIDASE-RELATED"/>
    <property type="match status" value="1"/>
</dbReference>
<evidence type="ECO:0000313" key="11">
    <source>
        <dbReference type="Proteomes" id="UP001629156"/>
    </source>
</evidence>
<dbReference type="Proteomes" id="UP001629156">
    <property type="component" value="Unassembled WGS sequence"/>
</dbReference>